<keyword evidence="3" id="KW-1133">Transmembrane helix</keyword>
<proteinExistence type="inferred from homology"/>
<dbReference type="Gene3D" id="3.40.50.720">
    <property type="entry name" value="NAD(P)-binding Rossmann-like Domain"/>
    <property type="match status" value="1"/>
</dbReference>
<dbReference type="GO" id="GO:0008202">
    <property type="term" value="P:steroid metabolic process"/>
    <property type="evidence" value="ECO:0007669"/>
    <property type="project" value="TreeGrafter"/>
</dbReference>
<dbReference type="PROSITE" id="PS00061">
    <property type="entry name" value="ADH_SHORT"/>
    <property type="match status" value="1"/>
</dbReference>
<gene>
    <name evidence="4" type="ORF">ONB1V03_LOCUS10628</name>
</gene>
<dbReference type="GO" id="GO:0016491">
    <property type="term" value="F:oxidoreductase activity"/>
    <property type="evidence" value="ECO:0007669"/>
    <property type="project" value="UniProtKB-KW"/>
</dbReference>
<dbReference type="PANTHER" id="PTHR43313:SF36">
    <property type="entry name" value="D-BETA-HYDROXYBUTYRATE DEHYDROGENASE, MITOCHONDRIAL"/>
    <property type="match status" value="1"/>
</dbReference>
<dbReference type="InterPro" id="IPR020904">
    <property type="entry name" value="Sc_DH/Rdtase_CS"/>
</dbReference>
<protein>
    <submittedName>
        <fullName evidence="4">Uncharacterized protein</fullName>
    </submittedName>
</protein>
<dbReference type="PANTHER" id="PTHR43313">
    <property type="entry name" value="SHORT-CHAIN DEHYDROGENASE/REDUCTASE FAMILY 9C"/>
    <property type="match status" value="1"/>
</dbReference>
<feature type="transmembrane region" description="Helical" evidence="3">
    <location>
        <begin position="7"/>
        <end position="24"/>
    </location>
</feature>
<evidence type="ECO:0000256" key="1">
    <source>
        <dbReference type="ARBA" id="ARBA00023002"/>
    </source>
</evidence>
<dbReference type="Proteomes" id="UP000728032">
    <property type="component" value="Unassembled WGS sequence"/>
</dbReference>
<accession>A0A7R9M5I0</accession>
<dbReference type="PRINTS" id="PR00081">
    <property type="entry name" value="GDHRDH"/>
</dbReference>
<reference evidence="4" key="1">
    <citation type="submission" date="2020-11" db="EMBL/GenBank/DDBJ databases">
        <authorList>
            <person name="Tran Van P."/>
        </authorList>
    </citation>
    <scope>NUCLEOTIDE SEQUENCE</scope>
</reference>
<dbReference type="OrthoDB" id="6422490at2759"/>
<dbReference type="InterPro" id="IPR036291">
    <property type="entry name" value="NAD(P)-bd_dom_sf"/>
</dbReference>
<keyword evidence="3" id="KW-0472">Membrane</keyword>
<keyword evidence="3" id="KW-0812">Transmembrane</keyword>
<comment type="similarity">
    <text evidence="2">Belongs to the short-chain dehydrogenases/reductases (SDR) family.</text>
</comment>
<dbReference type="PRINTS" id="PR00080">
    <property type="entry name" value="SDRFAMILY"/>
</dbReference>
<dbReference type="EMBL" id="CAJPVJ010007348">
    <property type="protein sequence ID" value="CAG2171164.1"/>
    <property type="molecule type" value="Genomic_DNA"/>
</dbReference>
<organism evidence="4">
    <name type="scientific">Oppiella nova</name>
    <dbReference type="NCBI Taxonomy" id="334625"/>
    <lineage>
        <taxon>Eukaryota</taxon>
        <taxon>Metazoa</taxon>
        <taxon>Ecdysozoa</taxon>
        <taxon>Arthropoda</taxon>
        <taxon>Chelicerata</taxon>
        <taxon>Arachnida</taxon>
        <taxon>Acari</taxon>
        <taxon>Acariformes</taxon>
        <taxon>Sarcoptiformes</taxon>
        <taxon>Oribatida</taxon>
        <taxon>Brachypylina</taxon>
        <taxon>Oppioidea</taxon>
        <taxon>Oppiidae</taxon>
        <taxon>Oppiella</taxon>
    </lineage>
</organism>
<dbReference type="AlphaFoldDB" id="A0A7R9M5I0"/>
<evidence type="ECO:0000313" key="5">
    <source>
        <dbReference type="Proteomes" id="UP000728032"/>
    </source>
</evidence>
<dbReference type="InterPro" id="IPR002347">
    <property type="entry name" value="SDR_fam"/>
</dbReference>
<dbReference type="Pfam" id="PF00106">
    <property type="entry name" value="adh_short"/>
    <property type="match status" value="1"/>
</dbReference>
<keyword evidence="5" id="KW-1185">Reference proteome</keyword>
<dbReference type="SUPFAM" id="SSF51735">
    <property type="entry name" value="NAD(P)-binding Rossmann-fold domains"/>
    <property type="match status" value="1"/>
</dbReference>
<dbReference type="EMBL" id="OC922173">
    <property type="protein sequence ID" value="CAD7653977.1"/>
    <property type="molecule type" value="Genomic_DNA"/>
</dbReference>
<name>A0A7R9M5I0_9ACAR</name>
<evidence type="ECO:0000256" key="2">
    <source>
        <dbReference type="RuleBase" id="RU000363"/>
    </source>
</evidence>
<evidence type="ECO:0000256" key="3">
    <source>
        <dbReference type="SAM" id="Phobius"/>
    </source>
</evidence>
<sequence length="288" mass="32132">MSNNIEVFKHFGIAFLGILLISSINRIEELLSGVGYYCVVLWLSWQLTKLYQTFNTNVERVESDRKAILITGCDTGFGNLLAQQLDSKGFTVFASCLDPESKGAQDLLNTCSKRLKVLKLDVTKDEDVKEAVDFVRNNLQTNKLWSIVNNAGILHFLPVEWGREGVDIFKRQMDVNSMGQVRVTKAFLPLLRKTRNSRIVNVESLAGRIAMPGISSYAMSKFAVRAFSESLRNEVKQFDINVVVIEPSKSKGLQVIPHAIFSAAIAVFPKQSLIVENLKAAIISSEES</sequence>
<evidence type="ECO:0000313" key="4">
    <source>
        <dbReference type="EMBL" id="CAD7653977.1"/>
    </source>
</evidence>
<keyword evidence="1" id="KW-0560">Oxidoreductase</keyword>